<comment type="pathway">
    <text evidence="1 4">Quinol/quinone metabolism; menaquinone biosynthesis.</text>
</comment>
<dbReference type="OrthoDB" id="9810112at2"/>
<dbReference type="STRING" id="96561.Dole_1276"/>
<dbReference type="Proteomes" id="UP000008561">
    <property type="component" value="Chromosome"/>
</dbReference>
<evidence type="ECO:0000313" key="6">
    <source>
        <dbReference type="Proteomes" id="UP000008561"/>
    </source>
</evidence>
<dbReference type="SUPFAM" id="SSF53850">
    <property type="entry name" value="Periplasmic binding protein-like II"/>
    <property type="match status" value="1"/>
</dbReference>
<comment type="similarity">
    <text evidence="4">Belongs to the MqnA/MqnD family. MqnA subfamily.</text>
</comment>
<dbReference type="EC" id="4.2.1.151" evidence="4"/>
<accession>A8ZY75</accession>
<dbReference type="Gene3D" id="3.40.190.10">
    <property type="entry name" value="Periplasmic binding protein-like II"/>
    <property type="match status" value="2"/>
</dbReference>
<dbReference type="KEGG" id="dol:Dole_1276"/>
<dbReference type="EMBL" id="CP000859">
    <property type="protein sequence ID" value="ABW67082.1"/>
    <property type="molecule type" value="Genomic_DNA"/>
</dbReference>
<keyword evidence="6" id="KW-1185">Reference proteome</keyword>
<comment type="function">
    <text evidence="4">Catalyzes the dehydration of chorismate into 3-[(1-carboxyvinyl)oxy]benzoate, a step in the biosynthesis of menaquinone (MK, vitamin K2).</text>
</comment>
<gene>
    <name evidence="4" type="primary">mqnA</name>
    <name evidence="5" type="ordered locus">Dole_1276</name>
</gene>
<keyword evidence="2 4" id="KW-0474">Menaquinone biosynthesis</keyword>
<dbReference type="PANTHER" id="PTHR37690">
    <property type="entry name" value="CHORISMATE DEHYDRATASE"/>
    <property type="match status" value="1"/>
</dbReference>
<sequence>MESTRVGRIRYINVAPVYHGFDSGQVAAPFSFISRAPATLNSMILNSALDISPVSSIAYARHHNHLMVLPDLSISCFGDVMSVVLASRFPIDQLDGKTIVFSSESETAVGFLRLYFAQKKIAPVFVATQINSPEDRVCADAAGVLTIGDLALTGEWERRFDHVWDIGRLWQELAGRPFVFGLWVVRRAFAEARPEVVAEILKRFHASKQKGLAQIDQVIVRAAGVTGLDVETCRRYYRLLQYDLGPEQIAGAETFFDMLFAQGMLAEAVRLSFFNPSP</sequence>
<dbReference type="PANTHER" id="PTHR37690:SF1">
    <property type="entry name" value="CHORISMATE DEHYDRATASE"/>
    <property type="match status" value="1"/>
</dbReference>
<proteinExistence type="inferred from homology"/>
<dbReference type="CDD" id="cd13634">
    <property type="entry name" value="PBP2_Sco4506"/>
    <property type="match status" value="1"/>
</dbReference>
<reference evidence="5 6" key="1">
    <citation type="submission" date="2007-10" db="EMBL/GenBank/DDBJ databases">
        <title>Complete sequence of Desulfococcus oleovorans Hxd3.</title>
        <authorList>
            <consortium name="US DOE Joint Genome Institute"/>
            <person name="Copeland A."/>
            <person name="Lucas S."/>
            <person name="Lapidus A."/>
            <person name="Barry K."/>
            <person name="Glavina del Rio T."/>
            <person name="Dalin E."/>
            <person name="Tice H."/>
            <person name="Pitluck S."/>
            <person name="Kiss H."/>
            <person name="Brettin T."/>
            <person name="Bruce D."/>
            <person name="Detter J.C."/>
            <person name="Han C."/>
            <person name="Schmutz J."/>
            <person name="Larimer F."/>
            <person name="Land M."/>
            <person name="Hauser L."/>
            <person name="Kyrpides N."/>
            <person name="Kim E."/>
            <person name="Wawrik B."/>
            <person name="Richardson P."/>
        </authorList>
    </citation>
    <scope>NUCLEOTIDE SEQUENCE [LARGE SCALE GENOMIC DNA]</scope>
    <source>
        <strain evidence="6">DSM 6200 / JCM 39069 / Hxd3</strain>
    </source>
</reference>
<dbReference type="HAMAP" id="MF_00995">
    <property type="entry name" value="MqnA"/>
    <property type="match status" value="1"/>
</dbReference>
<dbReference type="UniPathway" id="UPA00079"/>
<dbReference type="Pfam" id="PF02621">
    <property type="entry name" value="VitK2_biosynth"/>
    <property type="match status" value="1"/>
</dbReference>
<dbReference type="GO" id="GO:0016836">
    <property type="term" value="F:hydro-lyase activity"/>
    <property type="evidence" value="ECO:0007669"/>
    <property type="project" value="UniProtKB-UniRule"/>
</dbReference>
<evidence type="ECO:0000256" key="4">
    <source>
        <dbReference type="HAMAP-Rule" id="MF_00995"/>
    </source>
</evidence>
<dbReference type="InterPro" id="IPR003773">
    <property type="entry name" value="Menaquinone_biosynth"/>
</dbReference>
<name>A8ZY75_DESOH</name>
<comment type="catalytic activity">
    <reaction evidence="4">
        <text>chorismate = 3-[(1-carboxyvinyl)-oxy]benzoate + H2O</text>
        <dbReference type="Rhea" id="RHEA:40051"/>
        <dbReference type="ChEBI" id="CHEBI:15377"/>
        <dbReference type="ChEBI" id="CHEBI:29748"/>
        <dbReference type="ChEBI" id="CHEBI:76981"/>
        <dbReference type="EC" id="4.2.1.151"/>
    </reaction>
</comment>
<dbReference type="eggNOG" id="COG1427">
    <property type="taxonomic scope" value="Bacteria"/>
</dbReference>
<dbReference type="GO" id="GO:0009234">
    <property type="term" value="P:menaquinone biosynthetic process"/>
    <property type="evidence" value="ECO:0007669"/>
    <property type="project" value="UniProtKB-UniRule"/>
</dbReference>
<evidence type="ECO:0000256" key="3">
    <source>
        <dbReference type="ARBA" id="ARBA00023239"/>
    </source>
</evidence>
<dbReference type="RefSeq" id="WP_012174699.1">
    <property type="nucleotide sequence ID" value="NC_009943.1"/>
</dbReference>
<dbReference type="AlphaFoldDB" id="A8ZY75"/>
<dbReference type="HOGENOM" id="CLU_059898_0_0_7"/>
<keyword evidence="3 4" id="KW-0456">Lyase</keyword>
<evidence type="ECO:0000256" key="2">
    <source>
        <dbReference type="ARBA" id="ARBA00022428"/>
    </source>
</evidence>
<protein>
    <recommendedName>
        <fullName evidence="4">Chorismate dehydratase</fullName>
        <ecNumber evidence="4">4.2.1.151</ecNumber>
    </recommendedName>
    <alternativeName>
        <fullName evidence="4">Menaquinone biosynthetic enzyme MqnA</fullName>
    </alternativeName>
</protein>
<dbReference type="InterPro" id="IPR030868">
    <property type="entry name" value="MqnA"/>
</dbReference>
<evidence type="ECO:0000313" key="5">
    <source>
        <dbReference type="EMBL" id="ABW67082.1"/>
    </source>
</evidence>
<evidence type="ECO:0000256" key="1">
    <source>
        <dbReference type="ARBA" id="ARBA00004863"/>
    </source>
</evidence>
<organism evidence="5 6">
    <name type="scientific">Desulfosudis oleivorans (strain DSM 6200 / JCM 39069 / Hxd3)</name>
    <name type="common">Desulfococcus oleovorans</name>
    <dbReference type="NCBI Taxonomy" id="96561"/>
    <lineage>
        <taxon>Bacteria</taxon>
        <taxon>Pseudomonadati</taxon>
        <taxon>Thermodesulfobacteriota</taxon>
        <taxon>Desulfobacteria</taxon>
        <taxon>Desulfobacterales</taxon>
        <taxon>Desulfosudaceae</taxon>
        <taxon>Desulfosudis</taxon>
    </lineage>
</organism>